<organism evidence="8">
    <name type="scientific">Tetraodon nigroviridis</name>
    <name type="common">Spotted green pufferfish</name>
    <name type="synonym">Chelonodon nigroviridis</name>
    <dbReference type="NCBI Taxonomy" id="99883"/>
    <lineage>
        <taxon>Eukaryota</taxon>
        <taxon>Metazoa</taxon>
        <taxon>Chordata</taxon>
        <taxon>Craniata</taxon>
        <taxon>Vertebrata</taxon>
        <taxon>Euteleostomi</taxon>
        <taxon>Actinopterygii</taxon>
        <taxon>Neopterygii</taxon>
        <taxon>Teleostei</taxon>
        <taxon>Neoteleostei</taxon>
        <taxon>Acanthomorphata</taxon>
        <taxon>Eupercaria</taxon>
        <taxon>Tetraodontiformes</taxon>
        <taxon>Tetradontoidea</taxon>
        <taxon>Tetraodontidae</taxon>
        <taxon>Tetraodon</taxon>
    </lineage>
</organism>
<dbReference type="GO" id="GO:0043025">
    <property type="term" value="C:neuronal cell body"/>
    <property type="evidence" value="ECO:0007669"/>
    <property type="project" value="TreeGrafter"/>
</dbReference>
<dbReference type="InterPro" id="IPR033237">
    <property type="entry name" value="BRINP"/>
</dbReference>
<evidence type="ECO:0000256" key="4">
    <source>
        <dbReference type="ARBA" id="ARBA00023180"/>
    </source>
</evidence>
<name>Q4SSP9_TETNG</name>
<feature type="region of interest" description="Disordered" evidence="6">
    <location>
        <begin position="664"/>
        <end position="706"/>
    </location>
</feature>
<dbReference type="PANTHER" id="PTHR15564:SF10">
    <property type="entry name" value="BMP_RETINOIC ACID-INDUCIBLE NEURAL-SPECIFIC PROTEIN 3 ISOFORM X1"/>
    <property type="match status" value="1"/>
</dbReference>
<dbReference type="Pfam" id="PF01823">
    <property type="entry name" value="MACPF"/>
    <property type="match status" value="1"/>
</dbReference>
<comment type="caution">
    <text evidence="8">The sequence shown here is derived from an EMBL/GenBank/DDBJ whole genome shotgun (WGS) entry which is preliminary data.</text>
</comment>
<feature type="region of interest" description="Disordered" evidence="6">
    <location>
        <begin position="182"/>
        <end position="207"/>
    </location>
</feature>
<dbReference type="Pfam" id="PF19052">
    <property type="entry name" value="BRINP_C"/>
    <property type="match status" value="1"/>
</dbReference>
<dbReference type="GO" id="GO:0005737">
    <property type="term" value="C:cytoplasm"/>
    <property type="evidence" value="ECO:0007669"/>
    <property type="project" value="TreeGrafter"/>
</dbReference>
<comment type="similarity">
    <text evidence="1">Belongs to the BRINP family.</text>
</comment>
<feature type="domain" description="MACPF" evidence="7">
    <location>
        <begin position="102"/>
        <end position="303"/>
    </location>
</feature>
<evidence type="ECO:0000313" key="8">
    <source>
        <dbReference type="EMBL" id="CAF96333.1"/>
    </source>
</evidence>
<gene>
    <name evidence="8" type="ORF">GSTENG00013335001</name>
</gene>
<dbReference type="InterPro" id="IPR057671">
    <property type="entry name" value="BRINP_C"/>
</dbReference>
<dbReference type="InterPro" id="IPR057450">
    <property type="entry name" value="BRINP_EGF"/>
</dbReference>
<evidence type="ECO:0000256" key="5">
    <source>
        <dbReference type="ARBA" id="ARBA00023306"/>
    </source>
</evidence>
<dbReference type="GO" id="GO:0007399">
    <property type="term" value="P:nervous system development"/>
    <property type="evidence" value="ECO:0007669"/>
    <property type="project" value="TreeGrafter"/>
</dbReference>
<dbReference type="GO" id="GO:0045930">
    <property type="term" value="P:negative regulation of mitotic cell cycle"/>
    <property type="evidence" value="ECO:0007669"/>
    <property type="project" value="InterPro"/>
</dbReference>
<sequence>MDAFVRAPPPVQHPAGDRAQARLARIKFTEVGGEARSWGPAGNCCWTSGAAGGASPAAGQRGDASGSLGWLLSDKGPFHQSLEFTEAAERYQQGFGTRYKIYREFGRWKVNRLAAERQDGAGGSGGLSLLLDPEFQHTVRQLGRRPTLQTITESLIRKYGTHLLLSATLGGEESLTIFVDKRKLSQEPPPPLSGADGSRSGSRSANTSGTVTLEALHQLAASYFTDRESTLRRLHHLQIASSAIRVTETRTGPLGCSNYDNLDTVSSVLVHSPENKVQLQGLQVVLPRYLQSLFIQAALNYIGCKSEGHFVCQGGDCWCECRPEFPQCNCPRSDLDTLEQNLLRIRDAWRTLNREFEESEEFQNFVGNLPASYAVNTSDVELLWKADANLPQRYRHLETSSQQLLAKARRTANKLFSLSKRCQKQPRIVLQRPRALRFWLNYALSILYCSENNQVGVYSEENRSCSCPYVHPSCQALVPCSVGNGQRCASCSVENRTRCSSCNPGFTLTQGACRPAVPDPTDPYLGLESDRDLQDLELRYLLPAARPAHWSARCVREQRCAHKHLVRPVLEEENAAHPQEQPGEVQPGSRAPRDRPPGLPDPEQHSGAGHVCFCEPFRGQPLGELDHAHRSARVPGLGADQAGPPAGLLQLDVGSGKQVEKLFRDGSFLPEESHQRLRGSRREQDDTLRLRGRGGAAQHRLHEGEQHAAVRIQRALRPGGDPGPDPADRLPVHSGIAGLGAAAAGGAPLPGEPPLSPGSRARGSVRLSAPPQTQTVRCRREQNTRSPARFQRQTTELHGVRSQQTVQLRARPPFSILSLQKQPVFFVSWIYCVECVVHSSSFFVHLRDQLTWMVLAFWCFME</sequence>
<dbReference type="EMBL" id="CAAE01014367">
    <property type="protein sequence ID" value="CAF96333.1"/>
    <property type="molecule type" value="Genomic_DNA"/>
</dbReference>
<dbReference type="GO" id="GO:0045666">
    <property type="term" value="P:positive regulation of neuron differentiation"/>
    <property type="evidence" value="ECO:0007669"/>
    <property type="project" value="InterPro"/>
</dbReference>
<keyword evidence="2" id="KW-0732">Signal</keyword>
<evidence type="ECO:0000259" key="7">
    <source>
        <dbReference type="SMART" id="SM00457"/>
    </source>
</evidence>
<dbReference type="SMART" id="SM00457">
    <property type="entry name" value="MACPF"/>
    <property type="match status" value="1"/>
</dbReference>
<dbReference type="AlphaFoldDB" id="Q4SSP9"/>
<protein>
    <submittedName>
        <fullName evidence="8">(spotted green pufferfish) hypothetical protein</fullName>
    </submittedName>
</protein>
<keyword evidence="4" id="KW-0325">Glycoprotein</keyword>
<reference evidence="8" key="2">
    <citation type="submission" date="2004-02" db="EMBL/GenBank/DDBJ databases">
        <authorList>
            <consortium name="Genoscope"/>
            <consortium name="Whitehead Institute Centre for Genome Research"/>
        </authorList>
    </citation>
    <scope>NUCLEOTIDE SEQUENCE</scope>
</reference>
<dbReference type="GO" id="GO:0071300">
    <property type="term" value="P:cellular response to retinoic acid"/>
    <property type="evidence" value="ECO:0007669"/>
    <property type="project" value="TreeGrafter"/>
</dbReference>
<dbReference type="GO" id="GO:0030425">
    <property type="term" value="C:dendrite"/>
    <property type="evidence" value="ECO:0007669"/>
    <property type="project" value="TreeGrafter"/>
</dbReference>
<feature type="region of interest" description="Disordered" evidence="6">
    <location>
        <begin position="741"/>
        <end position="773"/>
    </location>
</feature>
<feature type="compositionally biased region" description="Low complexity" evidence="6">
    <location>
        <begin position="193"/>
        <end position="205"/>
    </location>
</feature>
<dbReference type="OrthoDB" id="10013872at2759"/>
<keyword evidence="3" id="KW-0338">Growth arrest</keyword>
<proteinExistence type="inferred from homology"/>
<accession>Q4SSP9</accession>
<dbReference type="Pfam" id="PF25415">
    <property type="entry name" value="EGF_BRNP1-3"/>
    <property type="match status" value="1"/>
</dbReference>
<evidence type="ECO:0000256" key="3">
    <source>
        <dbReference type="ARBA" id="ARBA00022810"/>
    </source>
</evidence>
<evidence type="ECO:0000256" key="6">
    <source>
        <dbReference type="SAM" id="MobiDB-lite"/>
    </source>
</evidence>
<dbReference type="InterPro" id="IPR020864">
    <property type="entry name" value="MACPF"/>
</dbReference>
<reference evidence="8" key="1">
    <citation type="journal article" date="2004" name="Nature">
        <title>Genome duplication in the teleost fish Tetraodon nigroviridis reveals the early vertebrate proto-karyotype.</title>
        <authorList>
            <person name="Jaillon O."/>
            <person name="Aury J.-M."/>
            <person name="Brunet F."/>
            <person name="Petit J.-L."/>
            <person name="Stange-Thomann N."/>
            <person name="Mauceli E."/>
            <person name="Bouneau L."/>
            <person name="Fischer C."/>
            <person name="Ozouf-Costaz C."/>
            <person name="Bernot A."/>
            <person name="Nicaud S."/>
            <person name="Jaffe D."/>
            <person name="Fisher S."/>
            <person name="Lutfalla G."/>
            <person name="Dossat C."/>
            <person name="Segurens B."/>
            <person name="Dasilva C."/>
            <person name="Salanoubat M."/>
            <person name="Levy M."/>
            <person name="Boudet N."/>
            <person name="Castellano S."/>
            <person name="Anthouard V."/>
            <person name="Jubin C."/>
            <person name="Castelli V."/>
            <person name="Katinka M."/>
            <person name="Vacherie B."/>
            <person name="Biemont C."/>
            <person name="Skalli Z."/>
            <person name="Cattolico L."/>
            <person name="Poulain J."/>
            <person name="De Berardinis V."/>
            <person name="Cruaud C."/>
            <person name="Duprat S."/>
            <person name="Brottier P."/>
            <person name="Coutanceau J.-P."/>
            <person name="Gouzy J."/>
            <person name="Parra G."/>
            <person name="Lardier G."/>
            <person name="Chapple C."/>
            <person name="McKernan K.J."/>
            <person name="McEwan P."/>
            <person name="Bosak S."/>
            <person name="Kellis M."/>
            <person name="Volff J.-N."/>
            <person name="Guigo R."/>
            <person name="Zody M.C."/>
            <person name="Mesirov J."/>
            <person name="Lindblad-Toh K."/>
            <person name="Birren B."/>
            <person name="Nusbaum C."/>
            <person name="Kahn D."/>
            <person name="Robinson-Rechavi M."/>
            <person name="Laudet V."/>
            <person name="Schachter V."/>
            <person name="Quetier F."/>
            <person name="Saurin W."/>
            <person name="Scarpelli C."/>
            <person name="Wincker P."/>
            <person name="Lander E.S."/>
            <person name="Weissenbach J."/>
            <person name="Roest Crollius H."/>
        </authorList>
    </citation>
    <scope>NUCLEOTIDE SEQUENCE [LARGE SCALE GENOMIC DNA]</scope>
</reference>
<feature type="region of interest" description="Disordered" evidence="6">
    <location>
        <begin position="572"/>
        <end position="612"/>
    </location>
</feature>
<keyword evidence="5" id="KW-0131">Cell cycle</keyword>
<evidence type="ECO:0000256" key="1">
    <source>
        <dbReference type="ARBA" id="ARBA00010360"/>
    </source>
</evidence>
<evidence type="ECO:0000256" key="2">
    <source>
        <dbReference type="ARBA" id="ARBA00022729"/>
    </source>
</evidence>
<dbReference type="KEGG" id="tng:GSTEN00013335G001"/>
<feature type="compositionally biased region" description="Basic and acidic residues" evidence="6">
    <location>
        <begin position="671"/>
        <end position="689"/>
    </location>
</feature>
<dbReference type="PANTHER" id="PTHR15564">
    <property type="entry name" value="MACPF DOMAIN-CONTAINING PROTEIN"/>
    <property type="match status" value="1"/>
</dbReference>